<keyword evidence="2 5" id="KW-0238">DNA-binding</keyword>
<dbReference type="PROSITE" id="PS50949">
    <property type="entry name" value="HTH_GNTR"/>
    <property type="match status" value="1"/>
</dbReference>
<dbReference type="Pfam" id="PF07729">
    <property type="entry name" value="FCD"/>
    <property type="match status" value="1"/>
</dbReference>
<dbReference type="InterPro" id="IPR011711">
    <property type="entry name" value="GntR_C"/>
</dbReference>
<evidence type="ECO:0000259" key="4">
    <source>
        <dbReference type="PROSITE" id="PS50949"/>
    </source>
</evidence>
<evidence type="ECO:0000256" key="1">
    <source>
        <dbReference type="ARBA" id="ARBA00023015"/>
    </source>
</evidence>
<dbReference type="PANTHER" id="PTHR43537:SF5">
    <property type="entry name" value="UXU OPERON TRANSCRIPTIONAL REGULATOR"/>
    <property type="match status" value="1"/>
</dbReference>
<dbReference type="Gene3D" id="1.20.120.530">
    <property type="entry name" value="GntR ligand-binding domain-like"/>
    <property type="match status" value="1"/>
</dbReference>
<dbReference type="GO" id="GO:0003700">
    <property type="term" value="F:DNA-binding transcription factor activity"/>
    <property type="evidence" value="ECO:0007669"/>
    <property type="project" value="InterPro"/>
</dbReference>
<organism evidence="5 6">
    <name type="scientific">Sphaerisporangium rubeum</name>
    <dbReference type="NCBI Taxonomy" id="321317"/>
    <lineage>
        <taxon>Bacteria</taxon>
        <taxon>Bacillati</taxon>
        <taxon>Actinomycetota</taxon>
        <taxon>Actinomycetes</taxon>
        <taxon>Streptosporangiales</taxon>
        <taxon>Streptosporangiaceae</taxon>
        <taxon>Sphaerisporangium</taxon>
    </lineage>
</organism>
<proteinExistence type="predicted"/>
<dbReference type="Proteomes" id="UP000555564">
    <property type="component" value="Unassembled WGS sequence"/>
</dbReference>
<evidence type="ECO:0000313" key="5">
    <source>
        <dbReference type="EMBL" id="MBB6475714.1"/>
    </source>
</evidence>
<sequence length="258" mass="29185">MSTVGIPGEQVKMVTARPRTGTRQQRLIQERVKELIFDRGLRPGDALPTESDLLRELDVSRASLREALKALEALEIVEVRHGHGMFVGRMSMDALVHGLVFHGLLNQRQDVGAAVDLVDVRDILECALVRRIATTIDEDGIARLEAIVERMEDLGRRGEPIVAEDRRFHEELYAPLGNRLVMQLLRAFWEVLEELRPELPGSRRSSPAEDAHHHRLILERLRFRDPMGAEMAMREHFVGTHAWLNPAATVEHEAQSGS</sequence>
<dbReference type="SUPFAM" id="SSF46785">
    <property type="entry name" value="Winged helix' DNA-binding domain"/>
    <property type="match status" value="1"/>
</dbReference>
<dbReference type="InterPro" id="IPR000524">
    <property type="entry name" value="Tscrpt_reg_HTH_GntR"/>
</dbReference>
<dbReference type="PRINTS" id="PR00035">
    <property type="entry name" value="HTHGNTR"/>
</dbReference>
<evidence type="ECO:0000256" key="2">
    <source>
        <dbReference type="ARBA" id="ARBA00023125"/>
    </source>
</evidence>
<dbReference type="SUPFAM" id="SSF48008">
    <property type="entry name" value="GntR ligand-binding domain-like"/>
    <property type="match status" value="1"/>
</dbReference>
<keyword evidence="6" id="KW-1185">Reference proteome</keyword>
<accession>A0A7X0MA50</accession>
<feature type="domain" description="HTH gntR-type" evidence="4">
    <location>
        <begin position="22"/>
        <end position="90"/>
    </location>
</feature>
<name>A0A7X0MA50_9ACTN</name>
<dbReference type="CDD" id="cd07377">
    <property type="entry name" value="WHTH_GntR"/>
    <property type="match status" value="1"/>
</dbReference>
<dbReference type="PANTHER" id="PTHR43537">
    <property type="entry name" value="TRANSCRIPTIONAL REGULATOR, GNTR FAMILY"/>
    <property type="match status" value="1"/>
</dbReference>
<dbReference type="GO" id="GO:0003677">
    <property type="term" value="F:DNA binding"/>
    <property type="evidence" value="ECO:0007669"/>
    <property type="project" value="UniProtKB-KW"/>
</dbReference>
<dbReference type="AlphaFoldDB" id="A0A7X0MA50"/>
<dbReference type="SMART" id="SM00895">
    <property type="entry name" value="FCD"/>
    <property type="match status" value="1"/>
</dbReference>
<comment type="caution">
    <text evidence="5">The sequence shown here is derived from an EMBL/GenBank/DDBJ whole genome shotgun (WGS) entry which is preliminary data.</text>
</comment>
<keyword evidence="1" id="KW-0805">Transcription regulation</keyword>
<dbReference type="EMBL" id="JACHIU010000001">
    <property type="protein sequence ID" value="MBB6475714.1"/>
    <property type="molecule type" value="Genomic_DNA"/>
</dbReference>
<dbReference type="Gene3D" id="1.10.10.10">
    <property type="entry name" value="Winged helix-like DNA-binding domain superfamily/Winged helix DNA-binding domain"/>
    <property type="match status" value="1"/>
</dbReference>
<reference evidence="5 6" key="1">
    <citation type="submission" date="2020-08" db="EMBL/GenBank/DDBJ databases">
        <title>Sequencing the genomes of 1000 actinobacteria strains.</title>
        <authorList>
            <person name="Klenk H.-P."/>
        </authorList>
    </citation>
    <scope>NUCLEOTIDE SEQUENCE [LARGE SCALE GENOMIC DNA]</scope>
    <source>
        <strain evidence="5 6">DSM 44936</strain>
    </source>
</reference>
<dbReference type="InterPro" id="IPR036388">
    <property type="entry name" value="WH-like_DNA-bd_sf"/>
</dbReference>
<dbReference type="Pfam" id="PF00392">
    <property type="entry name" value="GntR"/>
    <property type="match status" value="1"/>
</dbReference>
<dbReference type="SMART" id="SM00345">
    <property type="entry name" value="HTH_GNTR"/>
    <property type="match status" value="1"/>
</dbReference>
<evidence type="ECO:0000313" key="6">
    <source>
        <dbReference type="Proteomes" id="UP000555564"/>
    </source>
</evidence>
<dbReference type="InterPro" id="IPR008920">
    <property type="entry name" value="TF_FadR/GntR_C"/>
</dbReference>
<dbReference type="InterPro" id="IPR036390">
    <property type="entry name" value="WH_DNA-bd_sf"/>
</dbReference>
<evidence type="ECO:0000256" key="3">
    <source>
        <dbReference type="ARBA" id="ARBA00023163"/>
    </source>
</evidence>
<keyword evidence="3" id="KW-0804">Transcription</keyword>
<gene>
    <name evidence="5" type="ORF">BJ992_005145</name>
</gene>
<dbReference type="RefSeq" id="WP_221474975.1">
    <property type="nucleotide sequence ID" value="NZ_BAAALO010000019.1"/>
</dbReference>
<protein>
    <submittedName>
        <fullName evidence="5">DNA-binding FadR family transcriptional regulator</fullName>
    </submittedName>
</protein>